<feature type="compositionally biased region" description="Polar residues" evidence="1">
    <location>
        <begin position="37"/>
        <end position="63"/>
    </location>
</feature>
<organism evidence="2 3">
    <name type="scientific">Yersinia aldovae</name>
    <dbReference type="NCBI Taxonomy" id="29483"/>
    <lineage>
        <taxon>Bacteria</taxon>
        <taxon>Pseudomonadati</taxon>
        <taxon>Pseudomonadota</taxon>
        <taxon>Gammaproteobacteria</taxon>
        <taxon>Enterobacterales</taxon>
        <taxon>Yersiniaceae</taxon>
        <taxon>Yersinia</taxon>
    </lineage>
</organism>
<reference evidence="2 3" key="1">
    <citation type="submission" date="2015-03" db="EMBL/GenBank/DDBJ databases">
        <authorList>
            <person name="Murphy D."/>
        </authorList>
    </citation>
    <scope>NUCLEOTIDE SEQUENCE [LARGE SCALE GENOMIC DNA]</scope>
    <source>
        <strain evidence="2 3">IP06005</strain>
    </source>
</reference>
<protein>
    <submittedName>
        <fullName evidence="2">Uncharacterized protein</fullName>
    </submittedName>
</protein>
<feature type="compositionally biased region" description="Polar residues" evidence="1">
    <location>
        <begin position="1"/>
        <end position="22"/>
    </location>
</feature>
<evidence type="ECO:0000313" key="3">
    <source>
        <dbReference type="Proteomes" id="UP000041595"/>
    </source>
</evidence>
<dbReference type="Proteomes" id="UP000041595">
    <property type="component" value="Unassembled WGS sequence"/>
</dbReference>
<feature type="compositionally biased region" description="Pro residues" evidence="1">
    <location>
        <begin position="67"/>
        <end position="78"/>
    </location>
</feature>
<dbReference type="EMBL" id="CQEJ01000032">
    <property type="protein sequence ID" value="CNL74153.1"/>
    <property type="molecule type" value="Genomic_DNA"/>
</dbReference>
<evidence type="ECO:0000256" key="1">
    <source>
        <dbReference type="SAM" id="MobiDB-lite"/>
    </source>
</evidence>
<dbReference type="RefSeq" id="WP_042840486.1">
    <property type="nucleotide sequence ID" value="NZ_CQEJ01000032.1"/>
</dbReference>
<proteinExistence type="predicted"/>
<feature type="region of interest" description="Disordered" evidence="1">
    <location>
        <begin position="1"/>
        <end position="78"/>
    </location>
</feature>
<gene>
    <name evidence="2" type="ORF">ERS137965_03825</name>
</gene>
<accession>A0A0T9UV24</accession>
<dbReference type="AlphaFoldDB" id="A0A0T9UV24"/>
<name>A0A0T9UV24_YERAL</name>
<evidence type="ECO:0000313" key="2">
    <source>
        <dbReference type="EMBL" id="CNL74153.1"/>
    </source>
</evidence>
<sequence length="78" mass="8133">MTNSKDGAKGSRQTLADGQQTFAYDGFQRPLVGREGLQTNGRQLGNGSLNGSTKPNSATSQGFTPMAPAPKLPPLKGK</sequence>